<keyword evidence="4" id="KW-1185">Reference proteome</keyword>
<dbReference type="AlphaFoldDB" id="A0A1Q3EK10"/>
<feature type="transmembrane region" description="Helical" evidence="2">
    <location>
        <begin position="77"/>
        <end position="101"/>
    </location>
</feature>
<reference evidence="3 4" key="2">
    <citation type="submission" date="2017-02" db="EMBL/GenBank/DDBJ databases">
        <title>A genome survey and senescence transcriptome analysis in Lentinula edodes.</title>
        <authorList>
            <person name="Sakamoto Y."/>
            <person name="Nakade K."/>
            <person name="Sato S."/>
            <person name="Yoshida Y."/>
            <person name="Miyazaki K."/>
            <person name="Natsume S."/>
            <person name="Konno N."/>
        </authorList>
    </citation>
    <scope>NUCLEOTIDE SEQUENCE [LARGE SCALE GENOMIC DNA]</scope>
    <source>
        <strain evidence="3 4">NBRC 111202</strain>
    </source>
</reference>
<accession>A0A1Q3EK10</accession>
<proteinExistence type="predicted"/>
<keyword evidence="2" id="KW-0472">Membrane</keyword>
<gene>
    <name evidence="3" type="ORF">LENED_009559</name>
</gene>
<protein>
    <submittedName>
        <fullName evidence="3">Uncharacterized protein</fullName>
    </submittedName>
</protein>
<name>A0A1Q3EK10_LENED</name>
<feature type="compositionally biased region" description="Polar residues" evidence="1">
    <location>
        <begin position="171"/>
        <end position="180"/>
    </location>
</feature>
<sequence length="302" mass="32410">MIYLRADDVLNLVWGAMVQVAVDEVEETSPTINNTAINSPVPVTGSISLVTTSAIGTAQGPSSDISTGSLNSDNFQLASIIGESVGGAVALGGFIVITLILRRTARQLGWPGNSPRHDLERGHGGYGTGDPGRKKPSPLSLGKQRATDPGGGDQEFMLQTLDYGFDDSRGSRNQYTSNPDTPFEVGMSSRARTGPRPNPRLLYPSNHSRRESERSSNIDINALAKEVAKILMQPPAAPSSIAGDTIQVDDWSEQQMLKGDRGRQDGTCSGVIDDMSRDTHSPAPPLYQSCQSIHNMKFRSML</sequence>
<evidence type="ECO:0000256" key="2">
    <source>
        <dbReference type="SAM" id="Phobius"/>
    </source>
</evidence>
<dbReference type="EMBL" id="BDGU01000468">
    <property type="protein sequence ID" value="GAW07557.1"/>
    <property type="molecule type" value="Genomic_DNA"/>
</dbReference>
<reference evidence="3 4" key="1">
    <citation type="submission" date="2016-08" db="EMBL/GenBank/DDBJ databases">
        <authorList>
            <consortium name="Lentinula edodes genome sequencing consortium"/>
            <person name="Sakamoto Y."/>
            <person name="Nakade K."/>
            <person name="Sato S."/>
            <person name="Yoshida Y."/>
            <person name="Miyazaki K."/>
            <person name="Natsume S."/>
            <person name="Konno N."/>
        </authorList>
    </citation>
    <scope>NUCLEOTIDE SEQUENCE [LARGE SCALE GENOMIC DNA]</scope>
    <source>
        <strain evidence="3 4">NBRC 111202</strain>
    </source>
</reference>
<feature type="region of interest" description="Disordered" evidence="1">
    <location>
        <begin position="108"/>
        <end position="217"/>
    </location>
</feature>
<evidence type="ECO:0000256" key="1">
    <source>
        <dbReference type="SAM" id="MobiDB-lite"/>
    </source>
</evidence>
<keyword evidence="2" id="KW-0812">Transmembrane</keyword>
<keyword evidence="2" id="KW-1133">Transmembrane helix</keyword>
<organism evidence="3 4">
    <name type="scientific">Lentinula edodes</name>
    <name type="common">Shiitake mushroom</name>
    <name type="synonym">Lentinus edodes</name>
    <dbReference type="NCBI Taxonomy" id="5353"/>
    <lineage>
        <taxon>Eukaryota</taxon>
        <taxon>Fungi</taxon>
        <taxon>Dikarya</taxon>
        <taxon>Basidiomycota</taxon>
        <taxon>Agaricomycotina</taxon>
        <taxon>Agaricomycetes</taxon>
        <taxon>Agaricomycetidae</taxon>
        <taxon>Agaricales</taxon>
        <taxon>Marasmiineae</taxon>
        <taxon>Omphalotaceae</taxon>
        <taxon>Lentinula</taxon>
    </lineage>
</organism>
<evidence type="ECO:0000313" key="4">
    <source>
        <dbReference type="Proteomes" id="UP000188533"/>
    </source>
</evidence>
<comment type="caution">
    <text evidence="3">The sequence shown here is derived from an EMBL/GenBank/DDBJ whole genome shotgun (WGS) entry which is preliminary data.</text>
</comment>
<dbReference type="Proteomes" id="UP000188533">
    <property type="component" value="Unassembled WGS sequence"/>
</dbReference>
<evidence type="ECO:0000313" key="3">
    <source>
        <dbReference type="EMBL" id="GAW07557.1"/>
    </source>
</evidence>